<evidence type="ECO:0000259" key="3">
    <source>
        <dbReference type="Pfam" id="PF01968"/>
    </source>
</evidence>
<protein>
    <recommendedName>
        <fullName evidence="8">5-oxoprolinase</fullName>
    </recommendedName>
</protein>
<dbReference type="InterPro" id="IPR045079">
    <property type="entry name" value="Oxoprolinase-like"/>
</dbReference>
<evidence type="ECO:0000256" key="1">
    <source>
        <dbReference type="ARBA" id="ARBA00010403"/>
    </source>
</evidence>
<feature type="domain" description="Hydantoinase A/oxoprolinase" evidence="3">
    <location>
        <begin position="249"/>
        <end position="319"/>
    </location>
</feature>
<dbReference type="InterPro" id="IPR008040">
    <property type="entry name" value="Hydant_A_N"/>
</dbReference>
<keyword evidence="7" id="KW-1185">Reference proteome</keyword>
<evidence type="ECO:0008006" key="8">
    <source>
        <dbReference type="Google" id="ProtNLM"/>
    </source>
</evidence>
<evidence type="ECO:0000259" key="5">
    <source>
        <dbReference type="Pfam" id="PF05378"/>
    </source>
</evidence>
<sequence length="1363" mass="142651">MNDRQFHFSIDRGGTFTDVFAQVPDGKGGSVYKVLKLLSEDPSNYPDAPREGIRRVLEEVTGIPHPRDVPLDTSRIASIRMGTTVATNALLERAGERVALVVTAGLRDLLHIGNQSRPDIFDLRIASPDALYEAVVEVAEAVMLPLGSEPTQRNGPQPELNASIPCPGKRVVGTTGEELCVRQEPDLARLRQDLQAVLDSGISSIAVVLKHAAIYPDHEQRVGQLAQQMGFKQVSLSHAVMPMVKMVPRGFTAAADAYLTPHILRYVSAFKAGFDGGLGAVQLLFMQSDGGLAPADDFSGHKAILSGPAGGYVGYALTTAWNDGQGAAAAAAAKPAEDGSSEDAPAAQSGNGARSLQVIGFDMGGTSTDVSRYAGSYEHVFESTTAGVTIQAPQLDINTVAAGGGSRLFYRNGLFVVGPESCRAHPGPVCYKKGGHLAITDANLALGRILPEMFPKIFGPHEDEPLDASGTAAAFAQLASSINEAEAAAGKRAKSVDEVAMGFVRVANETMCRPIRALTQMKGYDAAAHVLACFGGAGGQHACAIATALGMKTIFVHRYAGVLSAVGIHLADIVTEAQEPAAASLAPQELPGLAARLEALAGSAADKLRAQGFRDSAISTEKYLNLRYAGTDVAVMTRWQAGADPAAAFASAYQREFGFVLERPVVVDDVRVRATGRAAELPEVAVLSAAELPPLPAPAVSSCTYFEGLGRVATPVFLLGALTPGHKVAGPALLIDNISTILIEPGWVATITADHNVRMDSSSSSSSIQQQHNNEQQQQQQPKVSPVECDPIQLSIFSHRFMGIAEQMGRVLQRTSISVNIKERLDFSCALFGPDGSLVANAPHLPVHLGAMSEAVRFQVKHYGPGGAGEAEGLQEGDVLLSNHPQLAGGSHLPDITVITPVFSGGAIVFFVASRGHHADIGGISPGSMPPNSRLLVEEGAAVVSFKLVKDGAFQEAGITELLMAPGKLAEQLPGCSGTRNLSDNLSDLKAQVAANTKGIQLVQELIGEHSLGLVQAYMRFIQANAEDAVREMLRDFSTARGLPEVGSVAAADQLDDGSPIALTITIDRRDGSATFDFTGTGPEVYGNLNAPPAVAYSAIIYSLRCLVTRDIPLNQGCLAPIKVVIPQQCLLNPSPVAAVVGGNVLTSQRVTDVVLKAFGAAAASQGCMNNFTFGDAAMGYYETIAGGAGAGPTWHGRDGVHTHMTNTRITDPEILERRYPVVLRTFSLRPGSGGAGRFKGGDGVVREVEFLRPMTAGILSERRAVAPFGLAGGQPGQKGQNLLLRADGRIVNLGGKATVALQAGDVMRISTPGAGGFGDPADSDGVVGGGGDAGEAAQQQRVAAVALQAGSVHEYRRLQESA</sequence>
<dbReference type="InterPro" id="IPR003692">
    <property type="entry name" value="Hydantoinase_B"/>
</dbReference>
<evidence type="ECO:0000313" key="6">
    <source>
        <dbReference type="EMBL" id="WIA16218.1"/>
    </source>
</evidence>
<evidence type="ECO:0000259" key="4">
    <source>
        <dbReference type="Pfam" id="PF02538"/>
    </source>
</evidence>
<dbReference type="Pfam" id="PF02538">
    <property type="entry name" value="Hydantoinase_B"/>
    <property type="match status" value="1"/>
</dbReference>
<organism evidence="6 7">
    <name type="scientific">Tetradesmus obliquus</name>
    <name type="common">Green alga</name>
    <name type="synonym">Acutodesmus obliquus</name>
    <dbReference type="NCBI Taxonomy" id="3088"/>
    <lineage>
        <taxon>Eukaryota</taxon>
        <taxon>Viridiplantae</taxon>
        <taxon>Chlorophyta</taxon>
        <taxon>core chlorophytes</taxon>
        <taxon>Chlorophyceae</taxon>
        <taxon>CS clade</taxon>
        <taxon>Sphaeropleales</taxon>
        <taxon>Scenedesmaceae</taxon>
        <taxon>Tetradesmus</taxon>
    </lineage>
</organism>
<feature type="region of interest" description="Disordered" evidence="2">
    <location>
        <begin position="332"/>
        <end position="351"/>
    </location>
</feature>
<proteinExistence type="inferred from homology"/>
<accession>A0ABY8U9A0</accession>
<feature type="domain" description="Hydantoinase B/oxoprolinase" evidence="4">
    <location>
        <begin position="790"/>
        <end position="1321"/>
    </location>
</feature>
<feature type="region of interest" description="Disordered" evidence="2">
    <location>
        <begin position="1314"/>
        <end position="1336"/>
    </location>
</feature>
<dbReference type="Proteomes" id="UP001244341">
    <property type="component" value="Chromosome 7b"/>
</dbReference>
<dbReference type="PANTHER" id="PTHR11365">
    <property type="entry name" value="5-OXOPROLINASE RELATED"/>
    <property type="match status" value="1"/>
</dbReference>
<dbReference type="Pfam" id="PF05378">
    <property type="entry name" value="Hydant_A_N"/>
    <property type="match status" value="1"/>
</dbReference>
<dbReference type="PANTHER" id="PTHR11365:SF2">
    <property type="entry name" value="5-OXOPROLINASE"/>
    <property type="match status" value="1"/>
</dbReference>
<feature type="compositionally biased region" description="Low complexity" evidence="2">
    <location>
        <begin position="761"/>
        <end position="781"/>
    </location>
</feature>
<gene>
    <name evidence="6" type="ORF">OEZ85_012930</name>
</gene>
<evidence type="ECO:0000313" key="7">
    <source>
        <dbReference type="Proteomes" id="UP001244341"/>
    </source>
</evidence>
<dbReference type="InterPro" id="IPR002821">
    <property type="entry name" value="Hydantoinase_A"/>
</dbReference>
<evidence type="ECO:0000256" key="2">
    <source>
        <dbReference type="SAM" id="MobiDB-lite"/>
    </source>
</evidence>
<feature type="domain" description="Hydantoinase/oxoprolinase N-terminal" evidence="5">
    <location>
        <begin position="8"/>
        <end position="229"/>
    </location>
</feature>
<name>A0ABY8U9A0_TETOB</name>
<feature type="domain" description="Hydantoinase A/oxoprolinase" evidence="3">
    <location>
        <begin position="352"/>
        <end position="576"/>
    </location>
</feature>
<reference evidence="6 7" key="1">
    <citation type="submission" date="2023-05" db="EMBL/GenBank/DDBJ databases">
        <title>A 100% complete, gapless, phased diploid assembly of the Scenedesmus obliquus UTEX 3031 genome.</title>
        <authorList>
            <person name="Biondi T.C."/>
            <person name="Hanschen E.R."/>
            <person name="Kwon T."/>
            <person name="Eng W."/>
            <person name="Kruse C.P.S."/>
            <person name="Koehler S.I."/>
            <person name="Kunde Y."/>
            <person name="Gleasner C.D."/>
            <person name="You Mak K.T."/>
            <person name="Polle J."/>
            <person name="Hovde B.T."/>
            <person name="Starkenburg S.R."/>
        </authorList>
    </citation>
    <scope>NUCLEOTIDE SEQUENCE [LARGE SCALE GENOMIC DNA]</scope>
    <source>
        <strain evidence="6 7">DOE0152z</strain>
    </source>
</reference>
<feature type="region of interest" description="Disordered" evidence="2">
    <location>
        <begin position="758"/>
        <end position="785"/>
    </location>
</feature>
<dbReference type="Pfam" id="PF01968">
    <property type="entry name" value="Hydantoinase_A"/>
    <property type="match status" value="2"/>
</dbReference>
<dbReference type="EMBL" id="CP126214">
    <property type="protein sequence ID" value="WIA16218.1"/>
    <property type="molecule type" value="Genomic_DNA"/>
</dbReference>
<comment type="similarity">
    <text evidence="1">Belongs to the oxoprolinase family.</text>
</comment>